<evidence type="ECO:0000313" key="6">
    <source>
        <dbReference type="EMBL" id="RED25861.1"/>
    </source>
</evidence>
<dbReference type="InterPro" id="IPR003697">
    <property type="entry name" value="Maf-like"/>
</dbReference>
<dbReference type="InterPro" id="IPR029001">
    <property type="entry name" value="ITPase-like_fam"/>
</dbReference>
<gene>
    <name evidence="6" type="ORF">BJ125_12946</name>
    <name evidence="7" type="ORF">SAMN05892882_12946</name>
</gene>
<comment type="subcellular location">
    <subcellularLocation>
        <location evidence="5">Cytoplasm</location>
    </subcellularLocation>
</comment>
<evidence type="ECO:0000256" key="3">
    <source>
        <dbReference type="ARBA" id="ARBA00022801"/>
    </source>
</evidence>
<keyword evidence="3 5" id="KW-0378">Hydrolase</keyword>
<comment type="catalytic activity">
    <reaction evidence="5">
        <text>a 2'-deoxyribonucleoside 5'-triphosphate + H2O = a 2'-deoxyribonucleoside 5'-phosphate + diphosphate + H(+)</text>
        <dbReference type="Rhea" id="RHEA:44644"/>
        <dbReference type="ChEBI" id="CHEBI:15377"/>
        <dbReference type="ChEBI" id="CHEBI:15378"/>
        <dbReference type="ChEBI" id="CHEBI:33019"/>
        <dbReference type="ChEBI" id="CHEBI:61560"/>
        <dbReference type="ChEBI" id="CHEBI:65317"/>
        <dbReference type="EC" id="3.6.1.9"/>
    </reaction>
</comment>
<keyword evidence="2 5" id="KW-0963">Cytoplasm</keyword>
<dbReference type="HAMAP" id="MF_00528">
    <property type="entry name" value="Maf"/>
    <property type="match status" value="1"/>
</dbReference>
<dbReference type="GO" id="GO:0047429">
    <property type="term" value="F:nucleoside triphosphate diphosphatase activity"/>
    <property type="evidence" value="ECO:0007669"/>
    <property type="project" value="UniProtKB-EC"/>
</dbReference>
<dbReference type="Proteomes" id="UP000256343">
    <property type="component" value="Unassembled WGS sequence"/>
</dbReference>
<dbReference type="PANTHER" id="PTHR43213:SF5">
    <property type="entry name" value="BIFUNCTIONAL DTTP_UTP PYROPHOSPHATASE_METHYLTRANSFERASE PROTEIN-RELATED"/>
    <property type="match status" value="1"/>
</dbReference>
<evidence type="ECO:0000313" key="9">
    <source>
        <dbReference type="Proteomes" id="UP000256343"/>
    </source>
</evidence>
<keyword evidence="4 5" id="KW-0546">Nucleotide metabolism</keyword>
<dbReference type="SUPFAM" id="SSF52972">
    <property type="entry name" value="ITPase-like"/>
    <property type="match status" value="1"/>
</dbReference>
<feature type="active site" description="Proton acceptor" evidence="5">
    <location>
        <position position="79"/>
    </location>
</feature>
<keyword evidence="9" id="KW-1185">Reference proteome</keyword>
<dbReference type="OrthoDB" id="9813962at2"/>
<comment type="cofactor">
    <cofactor evidence="1 5">
        <name>a divalent metal cation</name>
        <dbReference type="ChEBI" id="CHEBI:60240"/>
    </cofactor>
</comment>
<comment type="caution">
    <text evidence="5">Lacks conserved residue(s) required for the propagation of feature annotation.</text>
</comment>
<evidence type="ECO:0000313" key="7">
    <source>
        <dbReference type="EMBL" id="SSW93080.1"/>
    </source>
</evidence>
<sequence length="202" mass="21194">MTLWLGPQPLVLASQSSARKTVLANAGIPFEAIPAEIDERGIAAASGIAAPGAIAALLAEQKAAFVSNHHPGRLVLGADQTLALGARSFNKPADRAAAAKQLRELAGRRHELHSAVAVVRNGITLFSDVSIARMTMRPLTDAEIEAYLDIVGDKATASVGAYQIEGLGVHLFDGIHGDHFTILGLPLLPLLGFLRSQNLMAV</sequence>
<protein>
    <recommendedName>
        <fullName evidence="5">Nucleoside triphosphate pyrophosphatase</fullName>
        <ecNumber evidence="5">3.6.1.9</ecNumber>
    </recommendedName>
    <alternativeName>
        <fullName evidence="5">Nucleotide pyrophosphatase</fullName>
        <shortName evidence="5">Nucleotide PPase</shortName>
    </alternativeName>
</protein>
<evidence type="ECO:0000256" key="2">
    <source>
        <dbReference type="ARBA" id="ARBA00022490"/>
    </source>
</evidence>
<name>A0A336JTZ7_9BRAD</name>
<dbReference type="Proteomes" id="UP000252631">
    <property type="component" value="Unassembled WGS sequence"/>
</dbReference>
<accession>A0A336JTZ7</accession>
<evidence type="ECO:0000313" key="8">
    <source>
        <dbReference type="Proteomes" id="UP000252631"/>
    </source>
</evidence>
<dbReference type="Gene3D" id="3.90.950.10">
    <property type="match status" value="1"/>
</dbReference>
<comment type="similarity">
    <text evidence="5">Belongs to the Maf family.</text>
</comment>
<dbReference type="EMBL" id="UFQQ01000029">
    <property type="protein sequence ID" value="SSW93080.1"/>
    <property type="molecule type" value="Genomic_DNA"/>
</dbReference>
<organism evidence="7 8">
    <name type="scientific">Rhodopseudomonas pentothenatexigens</name>
    <dbReference type="NCBI Taxonomy" id="999699"/>
    <lineage>
        <taxon>Bacteria</taxon>
        <taxon>Pseudomonadati</taxon>
        <taxon>Pseudomonadota</taxon>
        <taxon>Alphaproteobacteria</taxon>
        <taxon>Hyphomicrobiales</taxon>
        <taxon>Nitrobacteraceae</taxon>
        <taxon>Rhodopseudomonas</taxon>
    </lineage>
</organism>
<dbReference type="PIRSF" id="PIRSF006305">
    <property type="entry name" value="Maf"/>
    <property type="match status" value="1"/>
</dbReference>
<evidence type="ECO:0000256" key="1">
    <source>
        <dbReference type="ARBA" id="ARBA00001968"/>
    </source>
</evidence>
<reference evidence="6 9" key="2">
    <citation type="submission" date="2018-07" db="EMBL/GenBank/DDBJ databases">
        <title>Genomic Encyclopedia of Archaeal and Bacterial Type Strains, Phase II (KMG-II): from individual species to whole genera.</title>
        <authorList>
            <person name="Goeker M."/>
        </authorList>
    </citation>
    <scope>NUCLEOTIDE SEQUENCE [LARGE SCALE GENOMIC DNA]</scope>
    <source>
        <strain evidence="6 9">JA575</strain>
    </source>
</reference>
<dbReference type="GO" id="GO:0005737">
    <property type="term" value="C:cytoplasm"/>
    <property type="evidence" value="ECO:0007669"/>
    <property type="project" value="UniProtKB-SubCell"/>
</dbReference>
<comment type="catalytic activity">
    <reaction evidence="5">
        <text>a ribonucleoside 5'-triphosphate + H2O = a ribonucleoside 5'-phosphate + diphosphate + H(+)</text>
        <dbReference type="Rhea" id="RHEA:23996"/>
        <dbReference type="ChEBI" id="CHEBI:15377"/>
        <dbReference type="ChEBI" id="CHEBI:15378"/>
        <dbReference type="ChEBI" id="CHEBI:33019"/>
        <dbReference type="ChEBI" id="CHEBI:58043"/>
        <dbReference type="ChEBI" id="CHEBI:61557"/>
        <dbReference type="EC" id="3.6.1.9"/>
    </reaction>
</comment>
<evidence type="ECO:0000256" key="4">
    <source>
        <dbReference type="ARBA" id="ARBA00023080"/>
    </source>
</evidence>
<dbReference type="EC" id="3.6.1.9" evidence="5"/>
<dbReference type="RefSeq" id="WP_114360486.1">
    <property type="nucleotide sequence ID" value="NZ_QRDT01000029.1"/>
</dbReference>
<reference evidence="7 8" key="1">
    <citation type="submission" date="2017-08" db="EMBL/GenBank/DDBJ databases">
        <authorList>
            <person name="de Groot N.N."/>
        </authorList>
    </citation>
    <scope>NUCLEOTIDE SEQUENCE [LARGE SCALE GENOMIC DNA]</scope>
    <source>
        <strain evidence="7 8">JA575</strain>
    </source>
</reference>
<dbReference type="AlphaFoldDB" id="A0A336JTZ7"/>
<dbReference type="Pfam" id="PF02545">
    <property type="entry name" value="Maf"/>
    <property type="match status" value="1"/>
</dbReference>
<evidence type="ECO:0000256" key="5">
    <source>
        <dbReference type="HAMAP-Rule" id="MF_00528"/>
    </source>
</evidence>
<dbReference type="PANTHER" id="PTHR43213">
    <property type="entry name" value="BIFUNCTIONAL DTTP/UTP PYROPHOSPHATASE/METHYLTRANSFERASE PROTEIN-RELATED"/>
    <property type="match status" value="1"/>
</dbReference>
<dbReference type="CDD" id="cd00555">
    <property type="entry name" value="Maf"/>
    <property type="match status" value="1"/>
</dbReference>
<proteinExistence type="inferred from homology"/>
<dbReference type="GO" id="GO:0009117">
    <property type="term" value="P:nucleotide metabolic process"/>
    <property type="evidence" value="ECO:0007669"/>
    <property type="project" value="UniProtKB-KW"/>
</dbReference>
<comment type="function">
    <text evidence="5">Nucleoside triphosphate pyrophosphatase. May have a dual role in cell division arrest and in preventing the incorporation of modified nucleotides into cellular nucleic acids.</text>
</comment>
<dbReference type="EMBL" id="QRDT01000029">
    <property type="protein sequence ID" value="RED25861.1"/>
    <property type="molecule type" value="Genomic_DNA"/>
</dbReference>